<organism evidence="1">
    <name type="scientific">Ligilactobacillus agilis</name>
    <dbReference type="NCBI Taxonomy" id="1601"/>
    <lineage>
        <taxon>Bacteria</taxon>
        <taxon>Bacillati</taxon>
        <taxon>Bacillota</taxon>
        <taxon>Bacilli</taxon>
        <taxon>Lactobacillales</taxon>
        <taxon>Lactobacillaceae</taxon>
        <taxon>Ligilactobacillus</taxon>
    </lineage>
</organism>
<comment type="caution">
    <text evidence="1">The sequence shown here is derived from an EMBL/GenBank/DDBJ whole genome shotgun (WGS) entry which is preliminary data.</text>
</comment>
<gene>
    <name evidence="1" type="ORF">SY212_18160</name>
</gene>
<reference evidence="1" key="1">
    <citation type="submission" date="2019-10" db="EMBL/GenBank/DDBJ databases">
        <title>Lactobacillus agilis SY212 Whole Genome Sequencing Project.</title>
        <authorList>
            <person name="Suzuki S."/>
            <person name="Endo A."/>
            <person name="Maeno S."/>
            <person name="Shiwa Y."/>
            <person name="Matsutani M."/>
            <person name="Kajikawa A."/>
        </authorList>
    </citation>
    <scope>NUCLEOTIDE SEQUENCE</scope>
    <source>
        <strain evidence="1">SY212</strain>
    </source>
</reference>
<evidence type="ECO:0000313" key="1">
    <source>
        <dbReference type="EMBL" id="GET06786.1"/>
    </source>
</evidence>
<dbReference type="RefSeq" id="WP_172585054.1">
    <property type="nucleotide sequence ID" value="NZ_BLAM01000179.1"/>
</dbReference>
<name>A0A6F9XNF6_9LACO</name>
<dbReference type="AlphaFoldDB" id="A0A6F9XNF6"/>
<sequence length="83" mass="9697">MKGIMLEIIEIGYALVIDEDEKTLLLRKCISENGKFTPTPRAMFVSKDLVKNAYWIKQIKEYELSEPLHIIYTSQLISKFFNV</sequence>
<protein>
    <submittedName>
        <fullName evidence="1">Uncharacterized protein</fullName>
    </submittedName>
</protein>
<proteinExistence type="predicted"/>
<dbReference type="Proteomes" id="UP000494265">
    <property type="component" value="Unassembled WGS sequence"/>
</dbReference>
<dbReference type="EMBL" id="BLAM01000179">
    <property type="protein sequence ID" value="GET06786.1"/>
    <property type="molecule type" value="Genomic_DNA"/>
</dbReference>
<accession>A0A6F9XNF6</accession>